<dbReference type="InterPro" id="IPR008927">
    <property type="entry name" value="6-PGluconate_DH-like_C_sf"/>
</dbReference>
<sequence>MKIGVIGYGNMGSMIANNILELNLLLADEELIVSNRHIEKIEELIERYPDGKVQITDDNTELAKSCEKIIISVTTPNFKEVLDEITPFINEKTHIIYTCAGLDFEHISSFYDGKLSLVIPSLASTVTSNNAISSIGRRKGITLIKHNEKVDIQDSYFLEDLFNEFSYVRTLKDHNFFFEENGNLASNNPKLEICTILTSCSPAFIALMIDNFAERISNISDLSKDEAEDMILKTVIGTAILKEDKKISNSEIIEKVATEGGITAEGIDLLDKRLNSIYKKLINTLLNRYEEVSKEMDELYLKDN</sequence>
<dbReference type="GeneID" id="8771162"/>
<evidence type="ECO:0000313" key="6">
    <source>
        <dbReference type="Proteomes" id="UP000008680"/>
    </source>
</evidence>
<organism evidence="5 6">
    <name type="scientific">Methanobrevibacter ruminantium (strain ATCC 35063 / DSM 1093 / JCM 13430 / OCM 146 / M1)</name>
    <name type="common">Methanobacterium ruminantium</name>
    <dbReference type="NCBI Taxonomy" id="634498"/>
    <lineage>
        <taxon>Archaea</taxon>
        <taxon>Methanobacteriati</taxon>
        <taxon>Methanobacteriota</taxon>
        <taxon>Methanomada group</taxon>
        <taxon>Methanobacteria</taxon>
        <taxon>Methanobacteriales</taxon>
        <taxon>Methanobacteriaceae</taxon>
        <taxon>Methanobrevibacter</taxon>
    </lineage>
</organism>
<dbReference type="PANTHER" id="PTHR11645:SF53">
    <property type="entry name" value="PYRROLINE-5-CARBOXYLATE REDUCTASE 3"/>
    <property type="match status" value="1"/>
</dbReference>
<comment type="similarity">
    <text evidence="1">Belongs to the pyrroline-5-carboxylate reductase family.</text>
</comment>
<dbReference type="Gene3D" id="1.10.3730.10">
    <property type="entry name" value="ProC C-terminal domain-like"/>
    <property type="match status" value="1"/>
</dbReference>
<dbReference type="GO" id="GO:0055129">
    <property type="term" value="P:L-proline biosynthetic process"/>
    <property type="evidence" value="ECO:0007669"/>
    <property type="project" value="TreeGrafter"/>
</dbReference>
<gene>
    <name evidence="5" type="primary">proC</name>
    <name evidence="5" type="ordered locus">mru_1509</name>
</gene>
<evidence type="ECO:0000259" key="3">
    <source>
        <dbReference type="Pfam" id="PF03807"/>
    </source>
</evidence>
<keyword evidence="5" id="KW-0560">Oxidoreductase</keyword>
<dbReference type="PANTHER" id="PTHR11645">
    <property type="entry name" value="PYRROLINE-5-CARBOXYLATE REDUCTASE"/>
    <property type="match status" value="1"/>
</dbReference>
<dbReference type="KEGG" id="mru:mru_1509"/>
<evidence type="ECO:0000313" key="5">
    <source>
        <dbReference type="EMBL" id="ADC47359.1"/>
    </source>
</evidence>
<dbReference type="EC" id="1.5.1.2" evidence="5"/>
<dbReference type="Pfam" id="PF14748">
    <property type="entry name" value="P5CR_dimer"/>
    <property type="match status" value="1"/>
</dbReference>
<dbReference type="STRING" id="634498.mru_1509"/>
<dbReference type="OrthoDB" id="25257at2157"/>
<dbReference type="RefSeq" id="WP_012956308.1">
    <property type="nucleotide sequence ID" value="NC_013790.1"/>
</dbReference>
<proteinExistence type="inferred from homology"/>
<dbReference type="InterPro" id="IPR000304">
    <property type="entry name" value="Pyrroline-COOH_reductase"/>
</dbReference>
<dbReference type="PIRSF" id="PIRSF000193">
    <property type="entry name" value="Pyrrol-5-carb_rd"/>
    <property type="match status" value="1"/>
</dbReference>
<evidence type="ECO:0000256" key="1">
    <source>
        <dbReference type="ARBA" id="ARBA00005525"/>
    </source>
</evidence>
<dbReference type="EMBL" id="CP001719">
    <property type="protein sequence ID" value="ADC47359.1"/>
    <property type="molecule type" value="Genomic_DNA"/>
</dbReference>
<dbReference type="AlphaFoldDB" id="D3E498"/>
<protein>
    <submittedName>
        <fullName evidence="5">Pyrroline-5-carboxylate reductase ProC</fullName>
        <ecNumber evidence="5">1.5.1.2</ecNumber>
    </submittedName>
</protein>
<dbReference type="SUPFAM" id="SSF48179">
    <property type="entry name" value="6-phosphogluconate dehydrogenase C-terminal domain-like"/>
    <property type="match status" value="1"/>
</dbReference>
<dbReference type="HOGENOM" id="CLU_042344_2_0_2"/>
<dbReference type="InterPro" id="IPR028939">
    <property type="entry name" value="P5C_Rdtase_cat_N"/>
</dbReference>
<keyword evidence="2" id="KW-0521">NADP</keyword>
<feature type="domain" description="Pyrroline-5-carboxylate reductase catalytic N-terminal" evidence="3">
    <location>
        <begin position="2"/>
        <end position="88"/>
    </location>
</feature>
<dbReference type="GO" id="GO:0004735">
    <property type="term" value="F:pyrroline-5-carboxylate reductase activity"/>
    <property type="evidence" value="ECO:0007669"/>
    <property type="project" value="UniProtKB-EC"/>
</dbReference>
<dbReference type="eggNOG" id="arCOG00455">
    <property type="taxonomic scope" value="Archaea"/>
</dbReference>
<dbReference type="Proteomes" id="UP000008680">
    <property type="component" value="Chromosome"/>
</dbReference>
<accession>D3E498</accession>
<dbReference type="InterPro" id="IPR029036">
    <property type="entry name" value="P5CR_dimer"/>
</dbReference>
<dbReference type="InterPro" id="IPR036291">
    <property type="entry name" value="NAD(P)-bd_dom_sf"/>
</dbReference>
<evidence type="ECO:0000259" key="4">
    <source>
        <dbReference type="Pfam" id="PF14748"/>
    </source>
</evidence>
<feature type="binding site" evidence="2">
    <location>
        <position position="59"/>
    </location>
    <ligand>
        <name>NADPH</name>
        <dbReference type="ChEBI" id="CHEBI:57783"/>
    </ligand>
</feature>
<evidence type="ECO:0000256" key="2">
    <source>
        <dbReference type="PIRSR" id="PIRSR000193-1"/>
    </source>
</evidence>
<feature type="domain" description="Pyrroline-5-carboxylate reductase dimerisation" evidence="4">
    <location>
        <begin position="190"/>
        <end position="291"/>
    </location>
</feature>
<name>D3E498_METRM</name>
<feature type="binding site" evidence="2">
    <location>
        <begin position="6"/>
        <end position="11"/>
    </location>
    <ligand>
        <name>NADP(+)</name>
        <dbReference type="ChEBI" id="CHEBI:58349"/>
    </ligand>
</feature>
<dbReference type="SUPFAM" id="SSF51735">
    <property type="entry name" value="NAD(P)-binding Rossmann-fold domains"/>
    <property type="match status" value="1"/>
</dbReference>
<dbReference type="Pfam" id="PF03807">
    <property type="entry name" value="F420_oxidored"/>
    <property type="match status" value="1"/>
</dbReference>
<dbReference type="Gene3D" id="3.40.50.720">
    <property type="entry name" value="NAD(P)-binding Rossmann-like Domain"/>
    <property type="match status" value="1"/>
</dbReference>
<dbReference type="PATRIC" id="fig|634498.28.peg.1513"/>
<keyword evidence="6" id="KW-1185">Reference proteome</keyword>
<reference evidence="5 6" key="1">
    <citation type="journal article" date="2010" name="PLoS ONE">
        <title>The genome sequence of the rumen methanogen Methanobrevibacter ruminantium reveals new possibilities for controlling ruminant methane emissions.</title>
        <authorList>
            <person name="Leahy S.C."/>
            <person name="Kelly W.J."/>
            <person name="Altermann E."/>
            <person name="Ronimus R.S."/>
            <person name="Yeoman C.J."/>
            <person name="Pacheco D.M."/>
            <person name="Li D."/>
            <person name="Kong Z."/>
            <person name="McTavish S."/>
            <person name="Sang C."/>
            <person name="Lambie S.C."/>
            <person name="Janssen P.H."/>
            <person name="Dey D."/>
            <person name="Attwood G.T."/>
        </authorList>
    </citation>
    <scope>NUCLEOTIDE SEQUENCE [LARGE SCALE GENOMIC DNA]</scope>
    <source>
        <strain evidence="6">ATCC 35063 / DSM 1093 / JCM 13430 / OCM 146 / M1</strain>
    </source>
</reference>